<feature type="binding site" description="axial binding residue" evidence="8">
    <location>
        <position position="453"/>
    </location>
    <ligand>
        <name>heme</name>
        <dbReference type="ChEBI" id="CHEBI:30413"/>
    </ligand>
    <ligandPart>
        <name>Fe</name>
        <dbReference type="ChEBI" id="CHEBI:18248"/>
    </ligandPart>
</feature>
<keyword evidence="3 8" id="KW-0349">Heme</keyword>
<evidence type="ECO:0000256" key="2">
    <source>
        <dbReference type="ARBA" id="ARBA00010617"/>
    </source>
</evidence>
<keyword evidence="6 8" id="KW-0408">Iron</keyword>
<dbReference type="Pfam" id="PF00067">
    <property type="entry name" value="p450"/>
    <property type="match status" value="1"/>
</dbReference>
<dbReference type="InterPro" id="IPR017972">
    <property type="entry name" value="Cyt_P450_CS"/>
</dbReference>
<dbReference type="AlphaFoldDB" id="T1IBI2"/>
<evidence type="ECO:0000256" key="9">
    <source>
        <dbReference type="RuleBase" id="RU000461"/>
    </source>
</evidence>
<keyword evidence="11" id="KW-1185">Reference proteome</keyword>
<dbReference type="GO" id="GO:0020037">
    <property type="term" value="F:heme binding"/>
    <property type="evidence" value="ECO:0007669"/>
    <property type="project" value="InterPro"/>
</dbReference>
<accession>T1IBI2</accession>
<dbReference type="EnsemblMetazoa" id="RPRC013652-RA">
    <property type="protein sequence ID" value="RPRC013652-PA"/>
    <property type="gene ID" value="RPRC013652"/>
</dbReference>
<dbReference type="GO" id="GO:0004497">
    <property type="term" value="F:monooxygenase activity"/>
    <property type="evidence" value="ECO:0007669"/>
    <property type="project" value="UniProtKB-KW"/>
</dbReference>
<dbReference type="InParanoid" id="T1IBI2"/>
<organism evidence="10 11">
    <name type="scientific">Rhodnius prolixus</name>
    <name type="common">Triatomid bug</name>
    <dbReference type="NCBI Taxonomy" id="13249"/>
    <lineage>
        <taxon>Eukaryota</taxon>
        <taxon>Metazoa</taxon>
        <taxon>Ecdysozoa</taxon>
        <taxon>Arthropoda</taxon>
        <taxon>Hexapoda</taxon>
        <taxon>Insecta</taxon>
        <taxon>Pterygota</taxon>
        <taxon>Neoptera</taxon>
        <taxon>Paraneoptera</taxon>
        <taxon>Hemiptera</taxon>
        <taxon>Heteroptera</taxon>
        <taxon>Panheteroptera</taxon>
        <taxon>Cimicomorpha</taxon>
        <taxon>Reduviidae</taxon>
        <taxon>Triatominae</taxon>
        <taxon>Rhodnius</taxon>
    </lineage>
</organism>
<evidence type="ECO:0000256" key="1">
    <source>
        <dbReference type="ARBA" id="ARBA00001971"/>
    </source>
</evidence>
<dbReference type="STRING" id="13249.T1IBI2"/>
<protein>
    <submittedName>
        <fullName evidence="10">Uncharacterized protein</fullName>
    </submittedName>
</protein>
<dbReference type="InterPro" id="IPR050196">
    <property type="entry name" value="Cytochrome_P450_Monoox"/>
</dbReference>
<dbReference type="SUPFAM" id="SSF48264">
    <property type="entry name" value="Cytochrome P450"/>
    <property type="match status" value="1"/>
</dbReference>
<evidence type="ECO:0000256" key="5">
    <source>
        <dbReference type="ARBA" id="ARBA00023002"/>
    </source>
</evidence>
<evidence type="ECO:0000256" key="7">
    <source>
        <dbReference type="ARBA" id="ARBA00023033"/>
    </source>
</evidence>
<dbReference type="VEuPathDB" id="VectorBase:RPRC013652"/>
<evidence type="ECO:0000256" key="4">
    <source>
        <dbReference type="ARBA" id="ARBA00022723"/>
    </source>
</evidence>
<dbReference type="GO" id="GO:0016705">
    <property type="term" value="F:oxidoreductase activity, acting on paired donors, with incorporation or reduction of molecular oxygen"/>
    <property type="evidence" value="ECO:0007669"/>
    <property type="project" value="InterPro"/>
</dbReference>
<comment type="cofactor">
    <cofactor evidence="1 8">
        <name>heme</name>
        <dbReference type="ChEBI" id="CHEBI:30413"/>
    </cofactor>
</comment>
<dbReference type="HOGENOM" id="CLU_001570_5_1_1"/>
<dbReference type="PANTHER" id="PTHR24291">
    <property type="entry name" value="CYTOCHROME P450 FAMILY 4"/>
    <property type="match status" value="1"/>
</dbReference>
<dbReference type="PROSITE" id="PS00086">
    <property type="entry name" value="CYTOCHROME_P450"/>
    <property type="match status" value="1"/>
</dbReference>
<dbReference type="GO" id="GO:0005506">
    <property type="term" value="F:iron ion binding"/>
    <property type="evidence" value="ECO:0007669"/>
    <property type="project" value="InterPro"/>
</dbReference>
<evidence type="ECO:0000313" key="11">
    <source>
        <dbReference type="Proteomes" id="UP000015103"/>
    </source>
</evidence>
<evidence type="ECO:0000313" key="10">
    <source>
        <dbReference type="EnsemblMetazoa" id="RPRC013652-PA"/>
    </source>
</evidence>
<dbReference type="Proteomes" id="UP000015103">
    <property type="component" value="Unassembled WGS sequence"/>
</dbReference>
<dbReference type="InterPro" id="IPR036396">
    <property type="entry name" value="Cyt_P450_sf"/>
</dbReference>
<evidence type="ECO:0000256" key="3">
    <source>
        <dbReference type="ARBA" id="ARBA00022617"/>
    </source>
</evidence>
<keyword evidence="4 8" id="KW-0479">Metal-binding</keyword>
<dbReference type="Gene3D" id="1.10.630.10">
    <property type="entry name" value="Cytochrome P450"/>
    <property type="match status" value="1"/>
</dbReference>
<sequence length="513" mass="59330">MIPLKDIRHRSPPIPRWDAYNKFFDQLNYLKVPHFVELTSPVLKTAPVKMCKSWFGPKIIITVLEPKYIQTILSSKDALDKDSIYNILQTGGSGVFNQNGKTWHELRKPLDKFMNIKLIENYFDNYQKSAVQICDSIGYYANTGEYIDLRHWMGNFTMDVLSGAIFGYETKLALSKDCSIGKKTEQCQPSSKRLIKQFSAENLTSSCGSHNKLADSVREVFINLISLAMKLIFKPHLMVCQALLPLCEDGREYLNGAKEFWLFVGDILRGRINQIGSSEDFKPKFYSDILIQRAEKAGLSHQELSRLATDLIIAGFDAPALITASVIMMLAMFPEHEEAVYREQMEIIGEDLSIMPSWNDFSKMHYLNRVLKETIRIFCPIGIVRYLKKDIKLDDKFTLPQGCSTYLSFYDLHRDPKYWSHPHDFHPDHFLPEEVARRPKGTYLPFSWGPRSCPGTQFANVTIKVILSRLIREFKFLTDLKFEELRFKYALFLEPENGFLMKIQRRIQSSNMS</sequence>
<name>T1IBI2_RHOPR</name>
<evidence type="ECO:0000256" key="8">
    <source>
        <dbReference type="PIRSR" id="PIRSR602401-1"/>
    </source>
</evidence>
<reference evidence="10" key="1">
    <citation type="submission" date="2015-05" db="UniProtKB">
        <authorList>
            <consortium name="EnsemblMetazoa"/>
        </authorList>
    </citation>
    <scope>IDENTIFICATION</scope>
</reference>
<comment type="similarity">
    <text evidence="2 9">Belongs to the cytochrome P450 family.</text>
</comment>
<evidence type="ECO:0000256" key="6">
    <source>
        <dbReference type="ARBA" id="ARBA00023004"/>
    </source>
</evidence>
<dbReference type="InterPro" id="IPR001128">
    <property type="entry name" value="Cyt_P450"/>
</dbReference>
<dbReference type="EMBL" id="ACPB03018350">
    <property type="status" value="NOT_ANNOTATED_CDS"/>
    <property type="molecule type" value="Genomic_DNA"/>
</dbReference>
<keyword evidence="7 9" id="KW-0503">Monooxygenase</keyword>
<keyword evidence="5 9" id="KW-0560">Oxidoreductase</keyword>
<dbReference type="PRINTS" id="PR00463">
    <property type="entry name" value="EP450I"/>
</dbReference>
<proteinExistence type="inferred from homology"/>
<dbReference type="PANTHER" id="PTHR24291:SF50">
    <property type="entry name" value="BIFUNCTIONAL ALBAFLAVENONE MONOOXYGENASE_TERPENE SYNTHASE"/>
    <property type="match status" value="1"/>
</dbReference>
<dbReference type="InterPro" id="IPR002401">
    <property type="entry name" value="Cyt_P450_E_grp-I"/>
</dbReference>
<dbReference type="eggNOG" id="KOG0157">
    <property type="taxonomic scope" value="Eukaryota"/>
</dbReference>